<dbReference type="Gene3D" id="3.10.180.10">
    <property type="entry name" value="2,3-Dihydroxybiphenyl 1,2-Dioxygenase, domain 1"/>
    <property type="match status" value="1"/>
</dbReference>
<feature type="domain" description="VOC" evidence="1">
    <location>
        <begin position="4"/>
        <end position="132"/>
    </location>
</feature>
<reference evidence="2 3" key="1">
    <citation type="submission" date="2016-01" db="EMBL/GenBank/DDBJ databases">
        <title>High potential of lignocellulose degradation of a new Verrucomicrobia species.</title>
        <authorList>
            <person name="Wang Y."/>
            <person name="Shi Y."/>
            <person name="Qiu Z."/>
            <person name="Liu S."/>
            <person name="Yang H."/>
        </authorList>
    </citation>
    <scope>NUCLEOTIDE SEQUENCE [LARGE SCALE GENOMIC DNA]</scope>
    <source>
        <strain evidence="2 3">TSB47</strain>
    </source>
</reference>
<dbReference type="STRING" id="1184151.AW736_12885"/>
<evidence type="ECO:0000313" key="2">
    <source>
        <dbReference type="EMBL" id="OAM89515.1"/>
    </source>
</evidence>
<keyword evidence="3" id="KW-1185">Reference proteome</keyword>
<dbReference type="PROSITE" id="PS51819">
    <property type="entry name" value="VOC"/>
    <property type="match status" value="1"/>
</dbReference>
<proteinExistence type="predicted"/>
<comment type="caution">
    <text evidence="2">The sequence shown here is derived from an EMBL/GenBank/DDBJ whole genome shotgun (WGS) entry which is preliminary data.</text>
</comment>
<accession>A0A178IJT4</accession>
<dbReference type="Proteomes" id="UP000078486">
    <property type="component" value="Unassembled WGS sequence"/>
</dbReference>
<gene>
    <name evidence="2" type="ORF">AW736_12885</name>
</gene>
<name>A0A178IJT4_9BACT</name>
<protein>
    <submittedName>
        <fullName evidence="2">Glyoxalase</fullName>
    </submittedName>
</protein>
<evidence type="ECO:0000259" key="1">
    <source>
        <dbReference type="PROSITE" id="PS51819"/>
    </source>
</evidence>
<organism evidence="2 3">
    <name type="scientific">Termitidicoccus mucosus</name>
    <dbReference type="NCBI Taxonomy" id="1184151"/>
    <lineage>
        <taxon>Bacteria</taxon>
        <taxon>Pseudomonadati</taxon>
        <taxon>Verrucomicrobiota</taxon>
        <taxon>Opitutia</taxon>
        <taxon>Opitutales</taxon>
        <taxon>Opitutaceae</taxon>
        <taxon>Termitidicoccus</taxon>
    </lineage>
</organism>
<dbReference type="InterPro" id="IPR029068">
    <property type="entry name" value="Glyas_Bleomycin-R_OHBP_Dase"/>
</dbReference>
<dbReference type="InterPro" id="IPR037523">
    <property type="entry name" value="VOC_core"/>
</dbReference>
<evidence type="ECO:0000313" key="3">
    <source>
        <dbReference type="Proteomes" id="UP000078486"/>
    </source>
</evidence>
<dbReference type="OrthoDB" id="9796521at2"/>
<dbReference type="Pfam" id="PF00903">
    <property type="entry name" value="Glyoxalase"/>
    <property type="match status" value="1"/>
</dbReference>
<dbReference type="SUPFAM" id="SSF54593">
    <property type="entry name" value="Glyoxalase/Bleomycin resistance protein/Dihydroxybiphenyl dioxygenase"/>
    <property type="match status" value="1"/>
</dbReference>
<dbReference type="EMBL" id="LRRQ01000090">
    <property type="protein sequence ID" value="OAM89515.1"/>
    <property type="molecule type" value="Genomic_DNA"/>
</dbReference>
<dbReference type="AlphaFoldDB" id="A0A178IJT4"/>
<dbReference type="PANTHER" id="PTHR36503">
    <property type="entry name" value="BLR2520 PROTEIN"/>
    <property type="match status" value="1"/>
</dbReference>
<dbReference type="InterPro" id="IPR004360">
    <property type="entry name" value="Glyas_Fos-R_dOase_dom"/>
</dbReference>
<sequence length="146" mass="16105">MEPRISVITLGVADLHRSFRFYKDGLGFPTKMTPDGGIVLFATTGTRMFLYSYAELAKDAGMSPALPQDASRRFTGITFGHCVRRRELVDAVLKQAEDAGGRIVKPAKEASWGGYSGYFADPDGYLWEVAYSVHWKFNADGSVVVE</sequence>
<dbReference type="PANTHER" id="PTHR36503:SF1">
    <property type="entry name" value="BLR2520 PROTEIN"/>
    <property type="match status" value="1"/>
</dbReference>